<dbReference type="RefSeq" id="WP_233717692.1">
    <property type="nucleotide sequence ID" value="NZ_JAJUWU010000003.1"/>
</dbReference>
<comment type="caution">
    <text evidence="1">The sequence shown here is derived from an EMBL/GenBank/DDBJ whole genome shotgun (WGS) entry which is preliminary data.</text>
</comment>
<dbReference type="AlphaFoldDB" id="A0A9X1NZ20"/>
<protein>
    <submittedName>
        <fullName evidence="1">Uncharacterized protein</fullName>
    </submittedName>
</protein>
<organism evidence="1 2">
    <name type="scientific">Jiella avicenniae</name>
    <dbReference type="NCBI Taxonomy" id="2907202"/>
    <lineage>
        <taxon>Bacteria</taxon>
        <taxon>Pseudomonadati</taxon>
        <taxon>Pseudomonadota</taxon>
        <taxon>Alphaproteobacteria</taxon>
        <taxon>Hyphomicrobiales</taxon>
        <taxon>Aurantimonadaceae</taxon>
        <taxon>Jiella</taxon>
    </lineage>
</organism>
<accession>A0A9X1NZ20</accession>
<reference evidence="1" key="1">
    <citation type="submission" date="2022-01" db="EMBL/GenBank/DDBJ databases">
        <title>Jiella avicenniae sp. nov., a novel endophytic bacterium isolated from bark of Avicennia marina.</title>
        <authorList>
            <person name="Tuo L."/>
        </authorList>
    </citation>
    <scope>NUCLEOTIDE SEQUENCE</scope>
    <source>
        <strain evidence="1">CBK1P-4</strain>
    </source>
</reference>
<dbReference type="EMBL" id="JAJUWU010000003">
    <property type="protein sequence ID" value="MCE7027001.1"/>
    <property type="molecule type" value="Genomic_DNA"/>
</dbReference>
<sequence>MSIRLTATVRQKRLRKSFRQLVEEGLGRTKAGNPLRQTEALPRTSNLARTSAGRALLADPFSANADLDGENSRESER</sequence>
<keyword evidence="2" id="KW-1185">Reference proteome</keyword>
<evidence type="ECO:0000313" key="1">
    <source>
        <dbReference type="EMBL" id="MCE7027001.1"/>
    </source>
</evidence>
<evidence type="ECO:0000313" key="2">
    <source>
        <dbReference type="Proteomes" id="UP001139035"/>
    </source>
</evidence>
<name>A0A9X1NZ20_9HYPH</name>
<proteinExistence type="predicted"/>
<gene>
    <name evidence="1" type="ORF">LZD57_03270</name>
</gene>
<dbReference type="Proteomes" id="UP001139035">
    <property type="component" value="Unassembled WGS sequence"/>
</dbReference>